<dbReference type="Proteomes" id="UP001059617">
    <property type="component" value="Chromosome"/>
</dbReference>
<dbReference type="Pfam" id="PF06722">
    <property type="entry name" value="EryCIII-like_C"/>
    <property type="match status" value="1"/>
</dbReference>
<dbReference type="InterPro" id="IPR050426">
    <property type="entry name" value="Glycosyltransferase_28"/>
</dbReference>
<evidence type="ECO:0000313" key="6">
    <source>
        <dbReference type="EMBL" id="UWP86116.1"/>
    </source>
</evidence>
<dbReference type="CDD" id="cd03784">
    <property type="entry name" value="GT1_Gtf-like"/>
    <property type="match status" value="1"/>
</dbReference>
<dbReference type="SUPFAM" id="SSF53756">
    <property type="entry name" value="UDP-Glycosyltransferase/glycogen phosphorylase"/>
    <property type="match status" value="1"/>
</dbReference>
<evidence type="ECO:0000313" key="7">
    <source>
        <dbReference type="Proteomes" id="UP001059617"/>
    </source>
</evidence>
<dbReference type="PANTHER" id="PTHR48050">
    <property type="entry name" value="STEROL 3-BETA-GLUCOSYLTRANSFERASE"/>
    <property type="match status" value="1"/>
</dbReference>
<keyword evidence="3" id="KW-0808">Transferase</keyword>
<dbReference type="Gene3D" id="3.40.50.2000">
    <property type="entry name" value="Glycogen Phosphorylase B"/>
    <property type="match status" value="2"/>
</dbReference>
<organism evidence="6 7">
    <name type="scientific">Dactylosporangium fulvum</name>
    <dbReference type="NCBI Taxonomy" id="53359"/>
    <lineage>
        <taxon>Bacteria</taxon>
        <taxon>Bacillati</taxon>
        <taxon>Actinomycetota</taxon>
        <taxon>Actinomycetes</taxon>
        <taxon>Micromonosporales</taxon>
        <taxon>Micromonosporaceae</taxon>
        <taxon>Dactylosporangium</taxon>
    </lineage>
</organism>
<evidence type="ECO:0000259" key="5">
    <source>
        <dbReference type="Pfam" id="PF21036"/>
    </source>
</evidence>
<protein>
    <submittedName>
        <fullName evidence="6">DUF1205 domain-containing protein</fullName>
    </submittedName>
</protein>
<name>A0ABY5WAH9_9ACTN</name>
<feature type="domain" description="Erythromycin biosynthesis protein CIII-like C-terminal" evidence="4">
    <location>
        <begin position="245"/>
        <end position="387"/>
    </location>
</feature>
<evidence type="ECO:0000256" key="1">
    <source>
        <dbReference type="ARBA" id="ARBA00006962"/>
    </source>
</evidence>
<dbReference type="InterPro" id="IPR002213">
    <property type="entry name" value="UDP_glucos_trans"/>
</dbReference>
<dbReference type="EMBL" id="CP073720">
    <property type="protein sequence ID" value="UWP86116.1"/>
    <property type="molecule type" value="Genomic_DNA"/>
</dbReference>
<keyword evidence="7" id="KW-1185">Reference proteome</keyword>
<gene>
    <name evidence="6" type="ORF">Dfulv_18475</name>
</gene>
<comment type="similarity">
    <text evidence="1">Belongs to the glycosyltransferase 28 family.</text>
</comment>
<dbReference type="RefSeq" id="WP_259865149.1">
    <property type="nucleotide sequence ID" value="NZ_BAAAST010000037.1"/>
</dbReference>
<evidence type="ECO:0000259" key="4">
    <source>
        <dbReference type="Pfam" id="PF06722"/>
    </source>
</evidence>
<dbReference type="InterPro" id="IPR048284">
    <property type="entry name" value="EryCIII-like_N"/>
</dbReference>
<dbReference type="PANTHER" id="PTHR48050:SF13">
    <property type="entry name" value="STEROL 3-BETA-GLUCOSYLTRANSFERASE UGT80A2"/>
    <property type="match status" value="1"/>
</dbReference>
<accession>A0ABY5WAH9</accession>
<evidence type="ECO:0000256" key="2">
    <source>
        <dbReference type="ARBA" id="ARBA00022676"/>
    </source>
</evidence>
<reference evidence="6" key="2">
    <citation type="submission" date="2022-09" db="EMBL/GenBank/DDBJ databases">
        <title>Biosynthetic gene clusters of Dactylosporangioum fulvum.</title>
        <authorList>
            <person name="Caradec T."/>
        </authorList>
    </citation>
    <scope>NUCLEOTIDE SEQUENCE</scope>
    <source>
        <strain evidence="6">NRRL B-16292</strain>
    </source>
</reference>
<keyword evidence="2" id="KW-0328">Glycosyltransferase</keyword>
<sequence>MRILVVAPLASTHFTPLIPLCWAFRAGGHEVLVAAPPDLVPTARSAGLSTIVIGDAARLLDTIGENVTPDMYPAEAFGDRTSHWGRQVWELSTLHQVSYAVEHVEEYLAFADEWKPDIVLYDQLTLIGRIAGVVLGAVSVSHRWGVDPTAGPYEERVRRDLAAVCRRFKLDELPAPDVIVDPCPPSLQVEDAPPGQPMRYVPFNGTGTLPDWARRRAAGRRICICLGGSLLDVTGPAPLRRVIEAARAVPDAEVVLAITPANRRLVDDLPDDLRVVESLPLQLFLPTCDLVVGSGGSGTGLTATSMGIPQLVVPQWFDQFDYGRRLAAAGAGLNLPGRDQQSDPAVIREAAETLLGDSSFSTAVQKLRTEIESAPSPIEVAARLTSMVR</sequence>
<feature type="domain" description="Erythromycin biosynthesis protein CIII-like N-terminal" evidence="5">
    <location>
        <begin position="22"/>
        <end position="227"/>
    </location>
</feature>
<dbReference type="Pfam" id="PF21036">
    <property type="entry name" value="EryCIII-like_N"/>
    <property type="match status" value="1"/>
</dbReference>
<reference evidence="6" key="1">
    <citation type="submission" date="2021-04" db="EMBL/GenBank/DDBJ databases">
        <authorList>
            <person name="Hartkoorn R.C."/>
            <person name="Beaudoing E."/>
            <person name="Hot D."/>
        </authorList>
    </citation>
    <scope>NUCLEOTIDE SEQUENCE</scope>
    <source>
        <strain evidence="6">NRRL B-16292</strain>
    </source>
</reference>
<evidence type="ECO:0000256" key="3">
    <source>
        <dbReference type="ARBA" id="ARBA00022679"/>
    </source>
</evidence>
<dbReference type="InterPro" id="IPR010610">
    <property type="entry name" value="EryCIII-like_C"/>
</dbReference>
<proteinExistence type="inferred from homology"/>